<dbReference type="Gene3D" id="1.10.10.10">
    <property type="entry name" value="Winged helix-like DNA-binding domain superfamily/Winged helix DNA-binding domain"/>
    <property type="match status" value="1"/>
</dbReference>
<dbReference type="EMBL" id="MASJ01000023">
    <property type="protein sequence ID" value="OCS84621.1"/>
    <property type="molecule type" value="Genomic_DNA"/>
</dbReference>
<evidence type="ECO:0000313" key="8">
    <source>
        <dbReference type="EMBL" id="OCS84621.1"/>
    </source>
</evidence>
<evidence type="ECO:0000256" key="2">
    <source>
        <dbReference type="ARBA" id="ARBA00023125"/>
    </source>
</evidence>
<dbReference type="InterPro" id="IPR036390">
    <property type="entry name" value="WH_DNA-bd_sf"/>
</dbReference>
<dbReference type="InterPro" id="IPR036388">
    <property type="entry name" value="WH-like_DNA-bd_sf"/>
</dbReference>
<evidence type="ECO:0000256" key="4">
    <source>
        <dbReference type="ARBA" id="ARBA00058938"/>
    </source>
</evidence>
<dbReference type="GO" id="GO:0003700">
    <property type="term" value="F:DNA-binding transcription factor activity"/>
    <property type="evidence" value="ECO:0007669"/>
    <property type="project" value="TreeGrafter"/>
</dbReference>
<evidence type="ECO:0000259" key="7">
    <source>
        <dbReference type="PROSITE" id="PS51078"/>
    </source>
</evidence>
<dbReference type="RefSeq" id="WP_066545738.1">
    <property type="nucleotide sequence ID" value="NZ_MASJ01000023.1"/>
</dbReference>
<proteinExistence type="predicted"/>
<dbReference type="PANTHER" id="PTHR30136:SF35">
    <property type="entry name" value="HTH-TYPE TRANSCRIPTIONAL REGULATOR RV1719"/>
    <property type="match status" value="1"/>
</dbReference>
<protein>
    <recommendedName>
        <fullName evidence="5">Glycerol operon regulatory protein</fullName>
    </recommendedName>
</protein>
<comment type="function">
    <text evidence="4">May be an activator protein for the gylABX operon.</text>
</comment>
<evidence type="ECO:0000259" key="6">
    <source>
        <dbReference type="PROSITE" id="PS51077"/>
    </source>
</evidence>
<dbReference type="SUPFAM" id="SSF55781">
    <property type="entry name" value="GAF domain-like"/>
    <property type="match status" value="1"/>
</dbReference>
<dbReference type="PANTHER" id="PTHR30136">
    <property type="entry name" value="HELIX-TURN-HELIX TRANSCRIPTIONAL REGULATOR, ICLR FAMILY"/>
    <property type="match status" value="1"/>
</dbReference>
<dbReference type="SMART" id="SM00346">
    <property type="entry name" value="HTH_ICLR"/>
    <property type="match status" value="1"/>
</dbReference>
<organism evidence="8 9">
    <name type="scientific">Caryophanon tenue</name>
    <dbReference type="NCBI Taxonomy" id="33978"/>
    <lineage>
        <taxon>Bacteria</taxon>
        <taxon>Bacillati</taxon>
        <taxon>Bacillota</taxon>
        <taxon>Bacilli</taxon>
        <taxon>Bacillales</taxon>
        <taxon>Caryophanaceae</taxon>
        <taxon>Caryophanon</taxon>
    </lineage>
</organism>
<name>A0A1C0YBU7_9BACL</name>
<dbReference type="InterPro" id="IPR029016">
    <property type="entry name" value="GAF-like_dom_sf"/>
</dbReference>
<dbReference type="FunFam" id="1.10.10.10:FF:000056">
    <property type="entry name" value="IclR family transcriptional regulator"/>
    <property type="match status" value="1"/>
</dbReference>
<evidence type="ECO:0000256" key="5">
    <source>
        <dbReference type="ARBA" id="ARBA00070406"/>
    </source>
</evidence>
<feature type="domain" description="HTH iclR-type" evidence="6">
    <location>
        <begin position="8"/>
        <end position="70"/>
    </location>
</feature>
<gene>
    <name evidence="8" type="ORF">A6M13_03325</name>
</gene>
<dbReference type="InterPro" id="IPR050707">
    <property type="entry name" value="HTH_MetabolicPath_Reg"/>
</dbReference>
<evidence type="ECO:0000256" key="1">
    <source>
        <dbReference type="ARBA" id="ARBA00023015"/>
    </source>
</evidence>
<keyword evidence="3" id="KW-0804">Transcription</keyword>
<dbReference type="Pfam" id="PF09339">
    <property type="entry name" value="HTH_IclR"/>
    <property type="match status" value="1"/>
</dbReference>
<dbReference type="InterPro" id="IPR005471">
    <property type="entry name" value="Tscrpt_reg_IclR_N"/>
</dbReference>
<comment type="caution">
    <text evidence="8">The sequence shown here is derived from an EMBL/GenBank/DDBJ whole genome shotgun (WGS) entry which is preliminary data.</text>
</comment>
<dbReference type="PROSITE" id="PS51078">
    <property type="entry name" value="ICLR_ED"/>
    <property type="match status" value="1"/>
</dbReference>
<dbReference type="PROSITE" id="PS51077">
    <property type="entry name" value="HTH_ICLR"/>
    <property type="match status" value="1"/>
</dbReference>
<dbReference type="Proteomes" id="UP000093199">
    <property type="component" value="Unassembled WGS sequence"/>
</dbReference>
<sequence length="255" mass="28726">MKAQPLLVQAVERALHILDCFTDEQAELSVKDIATALALPKSTVVRLLHTLKAHRFIEQNEQTQQYRLGFKLFELGSLYAQQMDLRKEALPMMQRLQLETGETVSLNILDDYERICIEKVESRQDIRNFVKVGSRSALCFGASGRMLLSYLPQVEQHFVMDKEGLSPVEQQQLNEQITRIVAAGYALSKGERISGLLSIAAPIFDHQGQIIAGLSLSGPLVRTHEKEAYLIEQLLQATSELSARLGYPFSMRALR</sequence>
<dbReference type="InterPro" id="IPR014757">
    <property type="entry name" value="Tscrpt_reg_IclR_C"/>
</dbReference>
<keyword evidence="1" id="KW-0805">Transcription regulation</keyword>
<accession>A0A1C0YBU7</accession>
<dbReference type="GO" id="GO:0045892">
    <property type="term" value="P:negative regulation of DNA-templated transcription"/>
    <property type="evidence" value="ECO:0007669"/>
    <property type="project" value="TreeGrafter"/>
</dbReference>
<evidence type="ECO:0000256" key="3">
    <source>
        <dbReference type="ARBA" id="ARBA00023163"/>
    </source>
</evidence>
<dbReference type="Pfam" id="PF01614">
    <property type="entry name" value="IclR_C"/>
    <property type="match status" value="1"/>
</dbReference>
<dbReference type="Gene3D" id="3.30.450.40">
    <property type="match status" value="1"/>
</dbReference>
<evidence type="ECO:0000313" key="9">
    <source>
        <dbReference type="Proteomes" id="UP000093199"/>
    </source>
</evidence>
<dbReference type="AlphaFoldDB" id="A0A1C0YBU7"/>
<keyword evidence="9" id="KW-1185">Reference proteome</keyword>
<keyword evidence="2" id="KW-0238">DNA-binding</keyword>
<feature type="domain" description="IclR-ED" evidence="7">
    <location>
        <begin position="71"/>
        <end position="247"/>
    </location>
</feature>
<dbReference type="GO" id="GO:0003677">
    <property type="term" value="F:DNA binding"/>
    <property type="evidence" value="ECO:0007669"/>
    <property type="project" value="UniProtKB-KW"/>
</dbReference>
<reference evidence="8 9" key="1">
    <citation type="submission" date="2016-07" db="EMBL/GenBank/DDBJ databases">
        <title>Caryophanon tenue genome sequencing.</title>
        <authorList>
            <person name="Verma A."/>
            <person name="Pal Y."/>
            <person name="Krishnamurthi S."/>
        </authorList>
    </citation>
    <scope>NUCLEOTIDE SEQUENCE [LARGE SCALE GENOMIC DNA]</scope>
    <source>
        <strain evidence="8 9">DSM 14152</strain>
    </source>
</reference>
<dbReference type="OrthoDB" id="9791752at2"/>
<dbReference type="STRING" id="33978.A6M13_03325"/>
<dbReference type="SUPFAM" id="SSF46785">
    <property type="entry name" value="Winged helix' DNA-binding domain"/>
    <property type="match status" value="1"/>
</dbReference>